<keyword evidence="7 21" id="KW-0812">Transmembrane</keyword>
<evidence type="ECO:0000256" key="14">
    <source>
        <dbReference type="ARBA" id="ARBA00032370"/>
    </source>
</evidence>
<dbReference type="GO" id="GO:0005886">
    <property type="term" value="C:plasma membrane"/>
    <property type="evidence" value="ECO:0007669"/>
    <property type="project" value="UniProtKB-SubCell"/>
</dbReference>
<dbReference type="InterPro" id="IPR001182">
    <property type="entry name" value="FtsW/RodA"/>
</dbReference>
<dbReference type="RefSeq" id="WP_188663360.1">
    <property type="nucleotide sequence ID" value="NZ_BMHV01000008.1"/>
</dbReference>
<keyword evidence="6" id="KW-0808">Transferase</keyword>
<evidence type="ECO:0000256" key="7">
    <source>
        <dbReference type="ARBA" id="ARBA00022692"/>
    </source>
</evidence>
<dbReference type="AlphaFoldDB" id="A0A917BZR1"/>
<reference evidence="22" key="1">
    <citation type="journal article" date="2014" name="Int. J. Syst. Evol. Microbiol.">
        <title>Complete genome sequence of Corynebacterium casei LMG S-19264T (=DSM 44701T), isolated from a smear-ripened cheese.</title>
        <authorList>
            <consortium name="US DOE Joint Genome Institute (JGI-PGF)"/>
            <person name="Walter F."/>
            <person name="Albersmeier A."/>
            <person name="Kalinowski J."/>
            <person name="Ruckert C."/>
        </authorList>
    </citation>
    <scope>NUCLEOTIDE SEQUENCE</scope>
    <source>
        <strain evidence="22">CGMCC 1.15254</strain>
    </source>
</reference>
<dbReference type="GO" id="GO:0051301">
    <property type="term" value="P:cell division"/>
    <property type="evidence" value="ECO:0007669"/>
    <property type="project" value="UniProtKB-KW"/>
</dbReference>
<keyword evidence="13" id="KW-0961">Cell wall biogenesis/degradation</keyword>
<evidence type="ECO:0000256" key="5">
    <source>
        <dbReference type="ARBA" id="ARBA00022676"/>
    </source>
</evidence>
<keyword evidence="4 22" id="KW-0132">Cell division</keyword>
<dbReference type="Proteomes" id="UP000632498">
    <property type="component" value="Unassembled WGS sequence"/>
</dbReference>
<dbReference type="GO" id="GO:0015648">
    <property type="term" value="F:lipid-linked peptidoglycan transporter activity"/>
    <property type="evidence" value="ECO:0007669"/>
    <property type="project" value="TreeGrafter"/>
</dbReference>
<feature type="transmembrane region" description="Helical" evidence="21">
    <location>
        <begin position="61"/>
        <end position="78"/>
    </location>
</feature>
<keyword evidence="12" id="KW-0131">Cell cycle</keyword>
<keyword evidence="23" id="KW-1185">Reference proteome</keyword>
<evidence type="ECO:0000256" key="2">
    <source>
        <dbReference type="ARBA" id="ARBA00004752"/>
    </source>
</evidence>
<dbReference type="GO" id="GO:0071555">
    <property type="term" value="P:cell wall organization"/>
    <property type="evidence" value="ECO:0007669"/>
    <property type="project" value="UniProtKB-KW"/>
</dbReference>
<proteinExistence type="inferred from homology"/>
<keyword evidence="8" id="KW-0133">Cell shape</keyword>
<evidence type="ECO:0000256" key="15">
    <source>
        <dbReference type="ARBA" id="ARBA00033270"/>
    </source>
</evidence>
<feature type="transmembrane region" description="Helical" evidence="21">
    <location>
        <begin position="267"/>
        <end position="293"/>
    </location>
</feature>
<feature type="transmembrane region" description="Helical" evidence="21">
    <location>
        <begin position="85"/>
        <end position="103"/>
    </location>
</feature>
<evidence type="ECO:0000256" key="16">
    <source>
        <dbReference type="ARBA" id="ARBA00038053"/>
    </source>
</evidence>
<dbReference type="EMBL" id="BMHV01000008">
    <property type="protein sequence ID" value="GGF61880.1"/>
    <property type="molecule type" value="Genomic_DNA"/>
</dbReference>
<evidence type="ECO:0000256" key="4">
    <source>
        <dbReference type="ARBA" id="ARBA00022618"/>
    </source>
</evidence>
<dbReference type="GO" id="GO:0008955">
    <property type="term" value="F:peptidoglycan glycosyltransferase activity"/>
    <property type="evidence" value="ECO:0007669"/>
    <property type="project" value="UniProtKB-EC"/>
</dbReference>
<keyword evidence="11 21" id="KW-0472">Membrane</keyword>
<dbReference type="GO" id="GO:0008360">
    <property type="term" value="P:regulation of cell shape"/>
    <property type="evidence" value="ECO:0007669"/>
    <property type="project" value="UniProtKB-KW"/>
</dbReference>
<evidence type="ECO:0000256" key="11">
    <source>
        <dbReference type="ARBA" id="ARBA00023136"/>
    </source>
</evidence>
<accession>A0A917BZR1</accession>
<evidence type="ECO:0000256" key="18">
    <source>
        <dbReference type="ARBA" id="ARBA00041418"/>
    </source>
</evidence>
<keyword evidence="9" id="KW-0573">Peptidoglycan synthesis</keyword>
<comment type="subcellular location">
    <subcellularLocation>
        <location evidence="1">Cell membrane</location>
        <topology evidence="1">Multi-pass membrane protein</topology>
    </subcellularLocation>
</comment>
<dbReference type="GO" id="GO:0009252">
    <property type="term" value="P:peptidoglycan biosynthetic process"/>
    <property type="evidence" value="ECO:0007669"/>
    <property type="project" value="UniProtKB-KW"/>
</dbReference>
<keyword evidence="10 21" id="KW-1133">Transmembrane helix</keyword>
<dbReference type="PANTHER" id="PTHR30474:SF2">
    <property type="entry name" value="PEPTIDOGLYCAN GLYCOSYLTRANSFERASE FTSW-RELATED"/>
    <property type="match status" value="1"/>
</dbReference>
<evidence type="ECO:0000313" key="22">
    <source>
        <dbReference type="EMBL" id="GGF61880.1"/>
    </source>
</evidence>
<gene>
    <name evidence="22" type="ORF">GCM10011332_14700</name>
</gene>
<evidence type="ECO:0000256" key="13">
    <source>
        <dbReference type="ARBA" id="ARBA00023316"/>
    </source>
</evidence>
<feature type="transmembrane region" description="Helical" evidence="21">
    <location>
        <begin position="344"/>
        <end position="363"/>
    </location>
</feature>
<evidence type="ECO:0000256" key="3">
    <source>
        <dbReference type="ARBA" id="ARBA00022475"/>
    </source>
</evidence>
<evidence type="ECO:0000256" key="19">
    <source>
        <dbReference type="ARBA" id="ARBA00044770"/>
    </source>
</evidence>
<comment type="catalytic activity">
    <reaction evidence="20">
        <text>[GlcNAc-(1-&gt;4)-Mur2Ac(oyl-L-Ala-gamma-D-Glu-L-Lys-D-Ala-D-Ala)](n)-di-trans,octa-cis-undecaprenyl diphosphate + beta-D-GlcNAc-(1-&gt;4)-Mur2Ac(oyl-L-Ala-gamma-D-Glu-L-Lys-D-Ala-D-Ala)-di-trans,octa-cis-undecaprenyl diphosphate = [GlcNAc-(1-&gt;4)-Mur2Ac(oyl-L-Ala-gamma-D-Glu-L-Lys-D-Ala-D-Ala)](n+1)-di-trans,octa-cis-undecaprenyl diphosphate + di-trans,octa-cis-undecaprenyl diphosphate + H(+)</text>
        <dbReference type="Rhea" id="RHEA:23708"/>
        <dbReference type="Rhea" id="RHEA-COMP:9602"/>
        <dbReference type="Rhea" id="RHEA-COMP:9603"/>
        <dbReference type="ChEBI" id="CHEBI:15378"/>
        <dbReference type="ChEBI" id="CHEBI:58405"/>
        <dbReference type="ChEBI" id="CHEBI:60033"/>
        <dbReference type="ChEBI" id="CHEBI:78435"/>
        <dbReference type="EC" id="2.4.99.28"/>
    </reaction>
</comment>
<feature type="transmembrane region" description="Helical" evidence="21">
    <location>
        <begin position="179"/>
        <end position="203"/>
    </location>
</feature>
<feature type="transmembrane region" description="Helical" evidence="21">
    <location>
        <begin position="148"/>
        <end position="167"/>
    </location>
</feature>
<comment type="caution">
    <text evidence="22">The sequence shown here is derived from an EMBL/GenBank/DDBJ whole genome shotgun (WGS) entry which is preliminary data.</text>
</comment>
<keyword evidence="3" id="KW-1003">Cell membrane</keyword>
<protein>
    <recommendedName>
        <fullName evidence="17">Probable peptidoglycan glycosyltransferase FtsW</fullName>
        <ecNumber evidence="19">2.4.99.28</ecNumber>
    </recommendedName>
    <alternativeName>
        <fullName evidence="18">Cell division protein FtsW</fullName>
    </alternativeName>
    <alternativeName>
        <fullName evidence="15">Cell wall polymerase</fullName>
    </alternativeName>
    <alternativeName>
        <fullName evidence="14">Peptidoglycan polymerase</fullName>
    </alternativeName>
</protein>
<evidence type="ECO:0000313" key="23">
    <source>
        <dbReference type="Proteomes" id="UP000632498"/>
    </source>
</evidence>
<evidence type="ECO:0000256" key="1">
    <source>
        <dbReference type="ARBA" id="ARBA00004651"/>
    </source>
</evidence>
<dbReference type="PANTHER" id="PTHR30474">
    <property type="entry name" value="CELL CYCLE PROTEIN"/>
    <property type="match status" value="1"/>
</dbReference>
<dbReference type="GO" id="GO:0032153">
    <property type="term" value="C:cell division site"/>
    <property type="evidence" value="ECO:0007669"/>
    <property type="project" value="TreeGrafter"/>
</dbReference>
<evidence type="ECO:0000256" key="20">
    <source>
        <dbReference type="ARBA" id="ARBA00049902"/>
    </source>
</evidence>
<dbReference type="NCBIfam" id="TIGR02614">
    <property type="entry name" value="ftsW"/>
    <property type="match status" value="1"/>
</dbReference>
<evidence type="ECO:0000256" key="17">
    <source>
        <dbReference type="ARBA" id="ARBA00041185"/>
    </source>
</evidence>
<comment type="pathway">
    <text evidence="2">Cell wall biogenesis; peptidoglycan biosynthesis.</text>
</comment>
<evidence type="ECO:0000256" key="10">
    <source>
        <dbReference type="ARBA" id="ARBA00022989"/>
    </source>
</evidence>
<evidence type="ECO:0000256" key="21">
    <source>
        <dbReference type="SAM" id="Phobius"/>
    </source>
</evidence>
<name>A0A917BZR1_9PROT</name>
<evidence type="ECO:0000256" key="12">
    <source>
        <dbReference type="ARBA" id="ARBA00023306"/>
    </source>
</evidence>
<keyword evidence="5" id="KW-0328">Glycosyltransferase</keyword>
<sequence length="372" mass="40447">MISFSRVDTSVLGRWWWTIDRWLLSAILLIVAIGAILTLAASPPVAARIGLDTYHFAIRQFAYLPLALLTMIFVSLLEPVMVRRLAAVLFAVFLILTASTHFLGAEVKGAARWISFAGFTIQPSEFLKPTFAVVAAWMFSEWRKDTAFPGHFISIALFALVAGLLVTQPDFGMTAVISAVWGVQFFLAGLPVFFVVLVAVVFMTGSMAAYMMVDHVKSRVDRFLDPASGDNYQISRSLEAFQNGGLFGTGPGEGDIKHLLPDAHTDFIFAVAGEEFGLIACLFIIGLFATIVLRGFSKMFHETNLFVLLAVGGLVTQFGLQAVINMASTTHLMPTKGMTLPFISYGGSSLLSLALGMGMLLSLTRRRVGGEL</sequence>
<dbReference type="Pfam" id="PF01098">
    <property type="entry name" value="FTSW_RODA_SPOVE"/>
    <property type="match status" value="1"/>
</dbReference>
<comment type="similarity">
    <text evidence="16">Belongs to the SEDS family. FtsW subfamily.</text>
</comment>
<dbReference type="InterPro" id="IPR013437">
    <property type="entry name" value="FtsW"/>
</dbReference>
<evidence type="ECO:0000256" key="9">
    <source>
        <dbReference type="ARBA" id="ARBA00022984"/>
    </source>
</evidence>
<reference evidence="22" key="2">
    <citation type="submission" date="2020-09" db="EMBL/GenBank/DDBJ databases">
        <authorList>
            <person name="Sun Q."/>
            <person name="Zhou Y."/>
        </authorList>
    </citation>
    <scope>NUCLEOTIDE SEQUENCE</scope>
    <source>
        <strain evidence="22">CGMCC 1.15254</strain>
    </source>
</reference>
<dbReference type="EC" id="2.4.99.28" evidence="19"/>
<feature type="transmembrane region" description="Helical" evidence="21">
    <location>
        <begin position="21"/>
        <end position="41"/>
    </location>
</feature>
<evidence type="ECO:0000256" key="6">
    <source>
        <dbReference type="ARBA" id="ARBA00022679"/>
    </source>
</evidence>
<organism evidence="22 23">
    <name type="scientific">Terasakiella brassicae</name>
    <dbReference type="NCBI Taxonomy" id="1634917"/>
    <lineage>
        <taxon>Bacteria</taxon>
        <taxon>Pseudomonadati</taxon>
        <taxon>Pseudomonadota</taxon>
        <taxon>Alphaproteobacteria</taxon>
        <taxon>Rhodospirillales</taxon>
        <taxon>Terasakiellaceae</taxon>
        <taxon>Terasakiella</taxon>
    </lineage>
</organism>
<evidence type="ECO:0000256" key="8">
    <source>
        <dbReference type="ARBA" id="ARBA00022960"/>
    </source>
</evidence>
<feature type="transmembrane region" description="Helical" evidence="21">
    <location>
        <begin position="305"/>
        <end position="324"/>
    </location>
</feature>